<protein>
    <recommendedName>
        <fullName evidence="1">Suppressor of fused-like domain-containing protein</fullName>
    </recommendedName>
</protein>
<dbReference type="InterPro" id="IPR020941">
    <property type="entry name" value="SUFU-like_domain"/>
</dbReference>
<name>B2TKV0_CLOBB</name>
<sequence>MDINKIIAKKELEVIGGKPKVFRYWDEKEKKSIDIMSCIDRPYTGVMSCATIGLSEYDIGMLSDNKKLRLELLGACDVTEELFPNIVSTTAFEIMERDNCGYGHIIPNVIQQYIYDCEMKHVYLVNPFLWNGFKSIEFEDRKVAWLLIIPISNEEKDYALVNGWNALETKFEEADIDIFNLRRKSIV</sequence>
<dbReference type="Pfam" id="PF05076">
    <property type="entry name" value="SUFU"/>
    <property type="match status" value="1"/>
</dbReference>
<accession>U4P597</accession>
<accession>B2TKV0</accession>
<reference evidence="2" key="2">
    <citation type="submission" date="2009-08" db="EMBL/GenBank/DDBJ databases">
        <authorList>
            <person name="Shrivastava S."/>
            <person name="Brinkac L.M."/>
            <person name="Dodson R.J."/>
            <person name="Harkins D.M."/>
            <person name="Durkin A.S."/>
            <person name="Sutton G."/>
        </authorList>
    </citation>
    <scope>NUCLEOTIDE SEQUENCE</scope>
    <source>
        <strain evidence="2">Eklund 17B</strain>
    </source>
</reference>
<dbReference type="HOGENOM" id="CLU_112821_0_0_9"/>
<dbReference type="KEGG" id="cbk:CLL_A1636"/>
<dbReference type="EMBL" id="CP001056">
    <property type="protein sequence ID" value="ACD22946.1"/>
    <property type="molecule type" value="Genomic_DNA"/>
</dbReference>
<organism evidence="2">
    <name type="scientific">Clostridium botulinum (strain Eklund 17B / Type B)</name>
    <dbReference type="NCBI Taxonomy" id="935198"/>
    <lineage>
        <taxon>Bacteria</taxon>
        <taxon>Bacillati</taxon>
        <taxon>Bacillota</taxon>
        <taxon>Clostridia</taxon>
        <taxon>Eubacteriales</taxon>
        <taxon>Clostridiaceae</taxon>
        <taxon>Clostridium</taxon>
    </lineage>
</organism>
<feature type="domain" description="Suppressor of fused-like" evidence="1">
    <location>
        <begin position="31"/>
        <end position="184"/>
    </location>
</feature>
<evidence type="ECO:0000313" key="2">
    <source>
        <dbReference type="EMBL" id="ACD22946.1"/>
    </source>
</evidence>
<proteinExistence type="predicted"/>
<evidence type="ECO:0000259" key="1">
    <source>
        <dbReference type="Pfam" id="PF05076"/>
    </source>
</evidence>
<gene>
    <name evidence="2" type="ordered locus">CLL_A1636</name>
</gene>
<dbReference type="PATRIC" id="fig|935198.13.peg.1583"/>
<reference evidence="2" key="1">
    <citation type="submission" date="2009-06" db="EMBL/GenBank/DDBJ databases">
        <authorList>
            <consortium name="US DOE Joint Genome Institute (JGI-PGF)"/>
            <person name="Lucas S."/>
            <person name="Copeland A."/>
            <person name="Lapidus A."/>
            <person name="Glavina del Rio T."/>
            <person name="Dalin E."/>
            <person name="Tice H."/>
            <person name="Bruce D."/>
            <person name="Goodwin L."/>
            <person name="Pitluck S."/>
            <person name="Kyrpides N."/>
            <person name="Mavromatis K."/>
            <person name="Ivanova N."/>
            <person name="Saunders E."/>
            <person name="Brettin T."/>
            <person name="Detter J.C."/>
            <person name="Han C."/>
            <person name="Larimer F."/>
            <person name="Land M."/>
            <person name="Hauser L."/>
            <person name="Markowitz V."/>
            <person name="Cheng J.-F."/>
            <person name="Hugenholtz P."/>
            <person name="Woyke T."/>
            <person name="Wu D."/>
            <person name="Gronow S."/>
            <person name="Klenk H.-P."/>
            <person name="Eisen J.A."/>
        </authorList>
    </citation>
    <scope>NUCLEOTIDE SEQUENCE</scope>
    <source>
        <strain evidence="2">Eklund 17B</strain>
    </source>
</reference>
<dbReference type="AlphaFoldDB" id="B2TKV0"/>